<keyword evidence="1" id="KW-0732">Signal</keyword>
<protein>
    <submittedName>
        <fullName evidence="3">DUF4174 domain-containing protein</fullName>
    </submittedName>
</protein>
<dbReference type="Pfam" id="PF13778">
    <property type="entry name" value="DUF4174"/>
    <property type="match status" value="1"/>
</dbReference>
<dbReference type="AlphaFoldDB" id="A0A6B3R6Y0"/>
<accession>A0A6B3R6Y0</accession>
<dbReference type="RefSeq" id="WP_164003990.1">
    <property type="nucleotide sequence ID" value="NZ_JAAIKD010000002.1"/>
</dbReference>
<reference evidence="3 4" key="1">
    <citation type="submission" date="2020-02" db="EMBL/GenBank/DDBJ databases">
        <title>Flavobacteriaceae Psychroflexus bacterium YR1-1, complete genome.</title>
        <authorList>
            <person name="Li Y."/>
            <person name="Wu S."/>
        </authorList>
    </citation>
    <scope>NUCLEOTIDE SEQUENCE [LARGE SCALE GENOMIC DNA]</scope>
    <source>
        <strain evidence="3 4">YR1-1</strain>
    </source>
</reference>
<comment type="caution">
    <text evidence="3">The sequence shown here is derived from an EMBL/GenBank/DDBJ whole genome shotgun (WGS) entry which is preliminary data.</text>
</comment>
<dbReference type="InterPro" id="IPR025232">
    <property type="entry name" value="DUF4174"/>
</dbReference>
<keyword evidence="4" id="KW-1185">Reference proteome</keyword>
<gene>
    <name evidence="3" type="ORF">G3567_03755</name>
</gene>
<evidence type="ECO:0000313" key="4">
    <source>
        <dbReference type="Proteomes" id="UP000478505"/>
    </source>
</evidence>
<dbReference type="EMBL" id="JAAIKD010000002">
    <property type="protein sequence ID" value="NEV93264.1"/>
    <property type="molecule type" value="Genomic_DNA"/>
</dbReference>
<organism evidence="3 4">
    <name type="scientific">Psychroflexus aurantiacus</name>
    <dbReference type="NCBI Taxonomy" id="2709310"/>
    <lineage>
        <taxon>Bacteria</taxon>
        <taxon>Pseudomonadati</taxon>
        <taxon>Bacteroidota</taxon>
        <taxon>Flavobacteriia</taxon>
        <taxon>Flavobacteriales</taxon>
        <taxon>Flavobacteriaceae</taxon>
        <taxon>Psychroflexus</taxon>
    </lineage>
</organism>
<evidence type="ECO:0000259" key="2">
    <source>
        <dbReference type="Pfam" id="PF13778"/>
    </source>
</evidence>
<dbReference type="Proteomes" id="UP000478505">
    <property type="component" value="Unassembled WGS sequence"/>
</dbReference>
<feature type="domain" description="DUF4174" evidence="2">
    <location>
        <begin position="21"/>
        <end position="129"/>
    </location>
</feature>
<sequence>MKPVLFIVFMSLMNIPQGFNDRRIIVIADSEFTGDVKRQIDTLKEKTGELEERRLAIFTVIDGEMEAVFNPSEKSKAFIEENKANYTVGATLQVYLIGLDKTVKQTFRSLVQPEQIFEIVDDMPMRKAEMRKN</sequence>
<name>A0A6B3R6Y0_9FLAO</name>
<evidence type="ECO:0000256" key="1">
    <source>
        <dbReference type="ARBA" id="ARBA00022729"/>
    </source>
</evidence>
<proteinExistence type="predicted"/>
<evidence type="ECO:0000313" key="3">
    <source>
        <dbReference type="EMBL" id="NEV93264.1"/>
    </source>
</evidence>